<reference evidence="4 5" key="1">
    <citation type="journal article" date="2010" name="Stand. Genomic Sci.">
        <title>Complete genome sequence of Haliangium ochraceum type strain (SMP-2).</title>
        <authorList>
            <consortium name="US DOE Joint Genome Institute (JGI-PGF)"/>
            <person name="Ivanova N."/>
            <person name="Daum C."/>
            <person name="Lang E."/>
            <person name="Abt B."/>
            <person name="Kopitz M."/>
            <person name="Saunders E."/>
            <person name="Lapidus A."/>
            <person name="Lucas S."/>
            <person name="Glavina Del Rio T."/>
            <person name="Nolan M."/>
            <person name="Tice H."/>
            <person name="Copeland A."/>
            <person name="Cheng J.F."/>
            <person name="Chen F."/>
            <person name="Bruce D."/>
            <person name="Goodwin L."/>
            <person name="Pitluck S."/>
            <person name="Mavromatis K."/>
            <person name="Pati A."/>
            <person name="Mikhailova N."/>
            <person name="Chen A."/>
            <person name="Palaniappan K."/>
            <person name="Land M."/>
            <person name="Hauser L."/>
            <person name="Chang Y.J."/>
            <person name="Jeffries C.D."/>
            <person name="Detter J.C."/>
            <person name="Brettin T."/>
            <person name="Rohde M."/>
            <person name="Goker M."/>
            <person name="Bristow J."/>
            <person name="Markowitz V."/>
            <person name="Eisen J.A."/>
            <person name="Hugenholtz P."/>
            <person name="Kyrpides N.C."/>
            <person name="Klenk H.P."/>
        </authorList>
    </citation>
    <scope>NUCLEOTIDE SEQUENCE [LARGE SCALE GENOMIC DNA]</scope>
    <source>
        <strain evidence="5">DSM 14365 / CIP 107738 / JCM 11303 / AJ 13395 / SMP-2</strain>
    </source>
</reference>
<evidence type="ECO:0000259" key="3">
    <source>
        <dbReference type="Pfam" id="PF13439"/>
    </source>
</evidence>
<accession>D0LQG7</accession>
<name>D0LQG7_HALO1</name>
<gene>
    <name evidence="4" type="ordered locus">Hoch_6507</name>
</gene>
<keyword evidence="2 4" id="KW-0808">Transferase</keyword>
<dbReference type="Pfam" id="PF13692">
    <property type="entry name" value="Glyco_trans_1_4"/>
    <property type="match status" value="1"/>
</dbReference>
<dbReference type="eggNOG" id="COG0438">
    <property type="taxonomic scope" value="Bacteria"/>
</dbReference>
<evidence type="ECO:0000313" key="4">
    <source>
        <dbReference type="EMBL" id="ACY18976.1"/>
    </source>
</evidence>
<dbReference type="SUPFAM" id="SSF53756">
    <property type="entry name" value="UDP-Glycosyltransferase/glycogen phosphorylase"/>
    <property type="match status" value="1"/>
</dbReference>
<dbReference type="PANTHER" id="PTHR12526:SF510">
    <property type="entry name" value="D-INOSITOL 3-PHOSPHATE GLYCOSYLTRANSFERASE"/>
    <property type="match status" value="1"/>
</dbReference>
<organism evidence="4 5">
    <name type="scientific">Haliangium ochraceum (strain DSM 14365 / JCM 11303 / SMP-2)</name>
    <dbReference type="NCBI Taxonomy" id="502025"/>
    <lineage>
        <taxon>Bacteria</taxon>
        <taxon>Pseudomonadati</taxon>
        <taxon>Myxococcota</taxon>
        <taxon>Polyangia</taxon>
        <taxon>Haliangiales</taxon>
        <taxon>Kofleriaceae</taxon>
        <taxon>Haliangium</taxon>
    </lineage>
</organism>
<proteinExistence type="predicted"/>
<dbReference type="RefSeq" id="WP_012831568.1">
    <property type="nucleotide sequence ID" value="NC_013440.1"/>
</dbReference>
<dbReference type="Proteomes" id="UP000001880">
    <property type="component" value="Chromosome"/>
</dbReference>
<dbReference type="CDD" id="cd03801">
    <property type="entry name" value="GT4_PimA-like"/>
    <property type="match status" value="1"/>
</dbReference>
<dbReference type="GO" id="GO:0016757">
    <property type="term" value="F:glycosyltransferase activity"/>
    <property type="evidence" value="ECO:0007669"/>
    <property type="project" value="UniProtKB-KW"/>
</dbReference>
<evidence type="ECO:0000313" key="5">
    <source>
        <dbReference type="Proteomes" id="UP000001880"/>
    </source>
</evidence>
<dbReference type="STRING" id="502025.Hoch_6507"/>
<dbReference type="OrthoDB" id="9781738at2"/>
<protein>
    <submittedName>
        <fullName evidence="4">Glycosyl transferase group 1</fullName>
    </submittedName>
</protein>
<sequence>MSRVVLASFDRVPSPKGASAHILANAEILSAAHEVSLVTLGDQPAPGWRHRPLHIAEPNWLARARRFHERVGQVFENYDFDIYHVRSPWEGLAAPAHLFPGRRLVYEVNALYSIEAQYHFPDTIHLPSIRDKLRALELCLLDRSDRILTPSRVTQRYLEDLGVPAERITVVPNAPSVDFVAAEGAAEGDITDIDRTSDDILKLVYIGTLAPWQGLPELITVLPRLTRRFHLTVLTASSRQRIKAVRKLAAKRGVAEHVHIAEPLPPGELGAFLATQDIALAPLIPCERNLVQGCMPIKLLDYAACGLPILAPDMPVVRDVLGDEYALYRRWGRSGMAELLEELMHTPALRRSLAALGQARVRERFSHAAQRAVLGAVYEELAA</sequence>
<dbReference type="CAZy" id="GT4">
    <property type="family name" value="Glycosyltransferase Family 4"/>
</dbReference>
<dbReference type="Gene3D" id="3.40.50.2000">
    <property type="entry name" value="Glycogen Phosphorylase B"/>
    <property type="match status" value="2"/>
</dbReference>
<dbReference type="AlphaFoldDB" id="D0LQG7"/>
<dbReference type="PANTHER" id="PTHR12526">
    <property type="entry name" value="GLYCOSYLTRANSFERASE"/>
    <property type="match status" value="1"/>
</dbReference>
<keyword evidence="5" id="KW-1185">Reference proteome</keyword>
<dbReference type="HOGENOM" id="CLU_009583_2_2_7"/>
<dbReference type="EMBL" id="CP001804">
    <property type="protein sequence ID" value="ACY18976.1"/>
    <property type="molecule type" value="Genomic_DNA"/>
</dbReference>
<evidence type="ECO:0000256" key="1">
    <source>
        <dbReference type="ARBA" id="ARBA00022676"/>
    </source>
</evidence>
<dbReference type="KEGG" id="hoh:Hoch_6507"/>
<keyword evidence="1" id="KW-0328">Glycosyltransferase</keyword>
<dbReference type="InterPro" id="IPR028098">
    <property type="entry name" value="Glyco_trans_4-like_N"/>
</dbReference>
<evidence type="ECO:0000256" key="2">
    <source>
        <dbReference type="ARBA" id="ARBA00022679"/>
    </source>
</evidence>
<feature type="domain" description="Glycosyltransferase subfamily 4-like N-terminal" evidence="3">
    <location>
        <begin position="17"/>
        <end position="174"/>
    </location>
</feature>
<dbReference type="Pfam" id="PF13439">
    <property type="entry name" value="Glyco_transf_4"/>
    <property type="match status" value="1"/>
</dbReference>